<dbReference type="EMBL" id="PHNJ01000014">
    <property type="protein sequence ID" value="TYL36811.1"/>
    <property type="molecule type" value="Genomic_DNA"/>
</dbReference>
<reference evidence="1" key="1">
    <citation type="submission" date="2017-11" db="EMBL/GenBank/DDBJ databases">
        <authorList>
            <person name="Kajale S.C."/>
            <person name="Sharma A."/>
        </authorList>
    </citation>
    <scope>NUCLEOTIDE SEQUENCE</scope>
    <source>
        <strain evidence="1">LS1_42</strain>
    </source>
</reference>
<accession>A0A8J8PZW2</accession>
<dbReference type="OrthoDB" id="27995at2157"/>
<evidence type="ECO:0000313" key="2">
    <source>
        <dbReference type="Proteomes" id="UP000766904"/>
    </source>
</evidence>
<dbReference type="SUPFAM" id="SSF53850">
    <property type="entry name" value="Periplasmic binding protein-like II"/>
    <property type="match status" value="1"/>
</dbReference>
<comment type="caution">
    <text evidence="1">The sequence shown here is derived from an EMBL/GenBank/DDBJ whole genome shotgun (WGS) entry which is preliminary data.</text>
</comment>
<gene>
    <name evidence="1" type="ORF">CV102_20045</name>
</gene>
<dbReference type="Pfam" id="PF16868">
    <property type="entry name" value="NMT1_3"/>
    <property type="match status" value="1"/>
</dbReference>
<protein>
    <submittedName>
        <fullName evidence="1">C4-dicarboxylate ABC transporter substrate-binding protein</fullName>
    </submittedName>
</protein>
<dbReference type="PANTHER" id="PTHR42941">
    <property type="entry name" value="SLL1037 PROTEIN"/>
    <property type="match status" value="1"/>
</dbReference>
<name>A0A8J8PZW2_9EURY</name>
<dbReference type="AlphaFoldDB" id="A0A8J8PZW2"/>
<dbReference type="Proteomes" id="UP000766904">
    <property type="component" value="Unassembled WGS sequence"/>
</dbReference>
<sequence length="356" mass="39499">MVDLSDGYLQNRSRRSFLATAGIGTTMGLAGCLGEDNGDEDVENQNGADAGEATVRMRTSESTTAAYAANEGIAAVVNDHSDDLFVEAQTSPGTEANIGALNNEEAEMVYVQNWSAQEIREGEGAFGDLDFEMAQVFHFYDLPWFFCTANEELENVSDIDGDTTVSPTPEGSGTAPALERALEHATDGYERISIGFGEQGSAMNEDRLDVGVATYMNFGIVPGWTQEMMGTVDLRLLGADDVLDEWEDDDRLLIQSFDGDELEDAAYTPEEVHCPTFAYNFVSRADLDYDTVYNFLETMHANREELSDYSAVLARLEEEEFWTENMYDGVPFHAAAADFYEEHGLWHDEFERHDEP</sequence>
<evidence type="ECO:0000313" key="1">
    <source>
        <dbReference type="EMBL" id="TYL36811.1"/>
    </source>
</evidence>
<dbReference type="PANTHER" id="PTHR42941:SF1">
    <property type="entry name" value="SLL1037 PROTEIN"/>
    <property type="match status" value="1"/>
</dbReference>
<dbReference type="Gene3D" id="3.40.190.10">
    <property type="entry name" value="Periplasmic binding protein-like II"/>
    <property type="match status" value="2"/>
</dbReference>
<keyword evidence="2" id="KW-1185">Reference proteome</keyword>
<proteinExistence type="predicted"/>
<organism evidence="1 2">
    <name type="scientific">Natronococcus pandeyae</name>
    <dbReference type="NCBI Taxonomy" id="2055836"/>
    <lineage>
        <taxon>Archaea</taxon>
        <taxon>Methanobacteriati</taxon>
        <taxon>Methanobacteriota</taxon>
        <taxon>Stenosarchaea group</taxon>
        <taxon>Halobacteria</taxon>
        <taxon>Halobacteriales</taxon>
        <taxon>Natrialbaceae</taxon>
        <taxon>Natronococcus</taxon>
    </lineage>
</organism>
<dbReference type="InterPro" id="IPR011852">
    <property type="entry name" value="TRAP_TAXI"/>
</dbReference>
<dbReference type="RefSeq" id="WP_148859791.1">
    <property type="nucleotide sequence ID" value="NZ_PHNJ01000014.1"/>
</dbReference>